<feature type="transmembrane region" description="Helical" evidence="1">
    <location>
        <begin position="20"/>
        <end position="37"/>
    </location>
</feature>
<keyword evidence="3" id="KW-1185">Reference proteome</keyword>
<protein>
    <submittedName>
        <fullName evidence="2">Uncharacterized protein</fullName>
    </submittedName>
</protein>
<evidence type="ECO:0000313" key="3">
    <source>
        <dbReference type="Proteomes" id="UP000219612"/>
    </source>
</evidence>
<keyword evidence="1" id="KW-1133">Transmembrane helix</keyword>
<proteinExistence type="predicted"/>
<evidence type="ECO:0000313" key="2">
    <source>
        <dbReference type="EMBL" id="SNY52662.1"/>
    </source>
</evidence>
<keyword evidence="1" id="KW-0472">Membrane</keyword>
<dbReference type="RefSeq" id="WP_097322930.1">
    <property type="nucleotide sequence ID" value="NZ_OBDY01000013.1"/>
</dbReference>
<dbReference type="EMBL" id="OBDY01000013">
    <property type="protein sequence ID" value="SNY52662.1"/>
    <property type="molecule type" value="Genomic_DNA"/>
</dbReference>
<sequence length="102" mass="11006">MERQPTWLRGERSYRAYVRGLRYGLAGFLLAVVSGLLGRSGVIGHRVPVAGVAVGFVVAFGSVVSGVIGWLLVPDKNRANVRQAALLRMVVHDVVRGLPANR</sequence>
<feature type="transmembrane region" description="Helical" evidence="1">
    <location>
        <begin position="49"/>
        <end position="73"/>
    </location>
</feature>
<dbReference type="Proteomes" id="UP000219612">
    <property type="component" value="Unassembled WGS sequence"/>
</dbReference>
<evidence type="ECO:0000256" key="1">
    <source>
        <dbReference type="SAM" id="Phobius"/>
    </source>
</evidence>
<organism evidence="2 3">
    <name type="scientific">Paractinoplanes atraurantiacus</name>
    <dbReference type="NCBI Taxonomy" id="1036182"/>
    <lineage>
        <taxon>Bacteria</taxon>
        <taxon>Bacillati</taxon>
        <taxon>Actinomycetota</taxon>
        <taxon>Actinomycetes</taxon>
        <taxon>Micromonosporales</taxon>
        <taxon>Micromonosporaceae</taxon>
        <taxon>Paractinoplanes</taxon>
    </lineage>
</organism>
<reference evidence="2 3" key="1">
    <citation type="submission" date="2017-09" db="EMBL/GenBank/DDBJ databases">
        <authorList>
            <person name="Ehlers B."/>
            <person name="Leendertz F.H."/>
        </authorList>
    </citation>
    <scope>NUCLEOTIDE SEQUENCE [LARGE SCALE GENOMIC DNA]</scope>
    <source>
        <strain evidence="2 3">CGMCC 4.6857</strain>
    </source>
</reference>
<dbReference type="AlphaFoldDB" id="A0A285IXE6"/>
<accession>A0A285IXE6</accession>
<name>A0A285IXE6_9ACTN</name>
<gene>
    <name evidence="2" type="ORF">SAMN05421748_11361</name>
</gene>
<keyword evidence="1" id="KW-0812">Transmembrane</keyword>
<dbReference type="OrthoDB" id="9949340at2"/>